<feature type="binding site" evidence="9">
    <location>
        <position position="342"/>
    </location>
    <ligand>
        <name>Mn(2+)</name>
        <dbReference type="ChEBI" id="CHEBI:29035"/>
        <label>2</label>
    </ligand>
</feature>
<dbReference type="SUPFAM" id="SSF53187">
    <property type="entry name" value="Zn-dependent exopeptidases"/>
    <property type="match status" value="1"/>
</dbReference>
<dbReference type="PANTHER" id="PTHR11963:SF23">
    <property type="entry name" value="CYTOSOL AMINOPEPTIDASE"/>
    <property type="match status" value="1"/>
</dbReference>
<dbReference type="InterPro" id="IPR000819">
    <property type="entry name" value="Peptidase_M17_C"/>
</dbReference>
<proteinExistence type="inferred from homology"/>
<dbReference type="AlphaFoldDB" id="A0A2U8FUW2"/>
<keyword evidence="8 9" id="KW-0464">Manganese</keyword>
<feature type="active site" evidence="9">
    <location>
        <position position="270"/>
    </location>
</feature>
<comment type="similarity">
    <text evidence="3 9">Belongs to the peptidase M17 family.</text>
</comment>
<dbReference type="HAMAP" id="MF_00181">
    <property type="entry name" value="Cytosol_peptidase_M17"/>
    <property type="match status" value="1"/>
</dbReference>
<evidence type="ECO:0000259" key="11">
    <source>
        <dbReference type="PROSITE" id="PS00631"/>
    </source>
</evidence>
<dbReference type="Proteomes" id="UP000244892">
    <property type="component" value="Chromosome"/>
</dbReference>
<feature type="binding site" evidence="9">
    <location>
        <position position="340"/>
    </location>
    <ligand>
        <name>Mn(2+)</name>
        <dbReference type="ChEBI" id="CHEBI:29035"/>
        <label>1</label>
    </ligand>
</feature>
<comment type="function">
    <text evidence="9">Presumably involved in the processing and regular turnover of intracellular proteins. Catalyzes the removal of unsubstituted N-terminal amino acids from various peptides.</text>
</comment>
<feature type="active site" evidence="9">
    <location>
        <position position="344"/>
    </location>
</feature>
<dbReference type="GO" id="GO:0006508">
    <property type="term" value="P:proteolysis"/>
    <property type="evidence" value="ECO:0007669"/>
    <property type="project" value="UniProtKB-KW"/>
</dbReference>
<dbReference type="GO" id="GO:0070006">
    <property type="term" value="F:metalloaminopeptidase activity"/>
    <property type="evidence" value="ECO:0007669"/>
    <property type="project" value="InterPro"/>
</dbReference>
<dbReference type="PROSITE" id="PS00631">
    <property type="entry name" value="CYTOSOL_AP"/>
    <property type="match status" value="1"/>
</dbReference>
<dbReference type="Pfam" id="PF02789">
    <property type="entry name" value="Peptidase_M17_N"/>
    <property type="match status" value="1"/>
</dbReference>
<reference evidence="12 13" key="1">
    <citation type="submission" date="2018-05" db="EMBL/GenBank/DDBJ databases">
        <title>complete genome sequence of Aquabacterium olei NBRC 110486.</title>
        <authorList>
            <person name="Tang B."/>
            <person name="Chang J."/>
            <person name="Zhang L."/>
            <person name="Yang H."/>
        </authorList>
    </citation>
    <scope>NUCLEOTIDE SEQUENCE [LARGE SCALE GENOMIC DNA]</scope>
    <source>
        <strain evidence="12 13">NBRC 110486</strain>
    </source>
</reference>
<gene>
    <name evidence="9" type="primary">pepA</name>
    <name evidence="12" type="ORF">DEH84_11705</name>
</gene>
<dbReference type="NCBIfam" id="NF002074">
    <property type="entry name" value="PRK00913.1-4"/>
    <property type="match status" value="1"/>
</dbReference>
<dbReference type="InterPro" id="IPR023042">
    <property type="entry name" value="Peptidase_M17_leu_NH2_pept"/>
</dbReference>
<dbReference type="NCBIfam" id="NF002077">
    <property type="entry name" value="PRK00913.2-4"/>
    <property type="match status" value="1"/>
</dbReference>
<comment type="catalytic activity">
    <reaction evidence="1 9">
        <text>Release of an N-terminal amino acid, Xaa-|-Yaa-, in which Xaa is preferably Leu, but may be other amino acids including Pro although not Arg or Lys, and Yaa may be Pro. Amino acid amides and methyl esters are also readily hydrolyzed, but rates on arylamides are exceedingly low.</text>
        <dbReference type="EC" id="3.4.11.1"/>
    </reaction>
</comment>
<dbReference type="EMBL" id="CP029210">
    <property type="protein sequence ID" value="AWI54016.1"/>
    <property type="molecule type" value="Genomic_DNA"/>
</dbReference>
<dbReference type="PANTHER" id="PTHR11963">
    <property type="entry name" value="LEUCINE AMINOPEPTIDASE-RELATED"/>
    <property type="match status" value="1"/>
</dbReference>
<evidence type="ECO:0000313" key="12">
    <source>
        <dbReference type="EMBL" id="AWI54016.1"/>
    </source>
</evidence>
<dbReference type="Gene3D" id="3.40.220.10">
    <property type="entry name" value="Leucine Aminopeptidase, subunit E, domain 1"/>
    <property type="match status" value="1"/>
</dbReference>
<feature type="binding site" evidence="9">
    <location>
        <position position="258"/>
    </location>
    <ligand>
        <name>Mn(2+)</name>
        <dbReference type="ChEBI" id="CHEBI:29035"/>
        <label>2</label>
    </ligand>
</feature>
<dbReference type="EC" id="3.4.11.10" evidence="9"/>
<keyword evidence="4 9" id="KW-0031">Aminopeptidase</keyword>
<keyword evidence="6 9" id="KW-0479">Metal-binding</keyword>
<feature type="region of interest" description="Disordered" evidence="10">
    <location>
        <begin position="507"/>
        <end position="540"/>
    </location>
</feature>
<comment type="cofactor">
    <cofactor evidence="9">
        <name>Mn(2+)</name>
        <dbReference type="ChEBI" id="CHEBI:29035"/>
    </cofactor>
    <text evidence="9">Binds 2 manganese ions per subunit.</text>
</comment>
<dbReference type="GO" id="GO:0030145">
    <property type="term" value="F:manganese ion binding"/>
    <property type="evidence" value="ECO:0007669"/>
    <property type="project" value="UniProtKB-UniRule"/>
</dbReference>
<dbReference type="EC" id="3.4.11.1" evidence="9"/>
<feature type="domain" description="Cytosol aminopeptidase" evidence="11">
    <location>
        <begin position="338"/>
        <end position="345"/>
    </location>
</feature>
<dbReference type="GO" id="GO:0005737">
    <property type="term" value="C:cytoplasm"/>
    <property type="evidence" value="ECO:0007669"/>
    <property type="project" value="UniProtKB-SubCell"/>
</dbReference>
<evidence type="ECO:0000256" key="7">
    <source>
        <dbReference type="ARBA" id="ARBA00022801"/>
    </source>
</evidence>
<feature type="binding site" evidence="9">
    <location>
        <position position="263"/>
    </location>
    <ligand>
        <name>Mn(2+)</name>
        <dbReference type="ChEBI" id="CHEBI:29035"/>
        <label>2</label>
    </ligand>
</feature>
<dbReference type="PRINTS" id="PR00481">
    <property type="entry name" value="LAMNOPPTDASE"/>
</dbReference>
<evidence type="ECO:0000256" key="5">
    <source>
        <dbReference type="ARBA" id="ARBA00022670"/>
    </source>
</evidence>
<dbReference type="InterPro" id="IPR043472">
    <property type="entry name" value="Macro_dom-like"/>
</dbReference>
<evidence type="ECO:0000256" key="6">
    <source>
        <dbReference type="ARBA" id="ARBA00022723"/>
    </source>
</evidence>
<comment type="subcellular location">
    <subcellularLocation>
        <location evidence="9">Cytoplasm</location>
    </subcellularLocation>
</comment>
<evidence type="ECO:0000313" key="13">
    <source>
        <dbReference type="Proteomes" id="UP000244892"/>
    </source>
</evidence>
<dbReference type="SUPFAM" id="SSF52949">
    <property type="entry name" value="Macro domain-like"/>
    <property type="match status" value="1"/>
</dbReference>
<evidence type="ECO:0000256" key="9">
    <source>
        <dbReference type="HAMAP-Rule" id="MF_00181"/>
    </source>
</evidence>
<dbReference type="Pfam" id="PF00883">
    <property type="entry name" value="Peptidase_M17"/>
    <property type="match status" value="1"/>
</dbReference>
<evidence type="ECO:0000256" key="3">
    <source>
        <dbReference type="ARBA" id="ARBA00009528"/>
    </source>
</evidence>
<dbReference type="FunFam" id="3.40.630.10:FF:000004">
    <property type="entry name" value="Probable cytosol aminopeptidase"/>
    <property type="match status" value="1"/>
</dbReference>
<organism evidence="12 13">
    <name type="scientific">Aquabacterium olei</name>
    <dbReference type="NCBI Taxonomy" id="1296669"/>
    <lineage>
        <taxon>Bacteria</taxon>
        <taxon>Pseudomonadati</taxon>
        <taxon>Pseudomonadota</taxon>
        <taxon>Betaproteobacteria</taxon>
        <taxon>Burkholderiales</taxon>
        <taxon>Aquabacterium</taxon>
    </lineage>
</organism>
<evidence type="ECO:0000256" key="4">
    <source>
        <dbReference type="ARBA" id="ARBA00022438"/>
    </source>
</evidence>
<evidence type="ECO:0000256" key="10">
    <source>
        <dbReference type="SAM" id="MobiDB-lite"/>
    </source>
</evidence>
<evidence type="ECO:0000256" key="8">
    <source>
        <dbReference type="ARBA" id="ARBA00023211"/>
    </source>
</evidence>
<dbReference type="KEGG" id="aon:DEH84_11705"/>
<sequence>MDYRSTVAHGPALSQLNADALLVVFTADQGSTGDPVLDQIARDAIAAGDFALKAGKSLYVHRPAGVKASRVVLLAAADATPKALKAAVAKGVAHIKDLGAAHAALAVAAGVTLEAAHAHALVLAVADATYIYTHTKPSAPKPGQLRKVTLACTQDEAAGVKRGLAEGQAVAEGVTLARELGNRPGNHCTPSFLASEAKRLGREFKSLKVEVLDRPALEKLGMGSFLSVTNGSAQPPKFIILRYQGAAASQAPLVLVGKGITFDTGGISIKPSAGMDEMKFDMGGAASVLGTFRAVAELQPRINLIGLVPACENMPSGTATKPGDVVTSMSGQTIEVLNTDAEGRLILCDALTYAERLKPAAVIDIATLTGACVIALGNQHSGLFSADDELAQALLKAGQQAQDTAWRMPLDDEYAEGLKSNFADIANVGGREGGAITAACFLAKFTKAYRWAHLDIAGSAWKSGGAKGGTGRPVGLLTRFILDQAAAGKEAIVPRAVKAVKAVKAAGSSRTTPLRQETAAAPTRAPRVRTARVSAASNKV</sequence>
<dbReference type="InterPro" id="IPR008283">
    <property type="entry name" value="Peptidase_M17_N"/>
</dbReference>
<feature type="compositionally biased region" description="Low complexity" evidence="10">
    <location>
        <begin position="531"/>
        <end position="540"/>
    </location>
</feature>
<dbReference type="Gene3D" id="3.40.630.10">
    <property type="entry name" value="Zn peptidases"/>
    <property type="match status" value="1"/>
</dbReference>
<evidence type="ECO:0000256" key="2">
    <source>
        <dbReference type="ARBA" id="ARBA00000967"/>
    </source>
</evidence>
<feature type="binding site" evidence="9">
    <location>
        <position position="281"/>
    </location>
    <ligand>
        <name>Mn(2+)</name>
        <dbReference type="ChEBI" id="CHEBI:29035"/>
        <label>2</label>
    </ligand>
</feature>
<keyword evidence="5 9" id="KW-0645">Protease</keyword>
<dbReference type="NCBIfam" id="NF002073">
    <property type="entry name" value="PRK00913.1-2"/>
    <property type="match status" value="1"/>
</dbReference>
<protein>
    <recommendedName>
        <fullName evidence="9">Probable cytosol aminopeptidase</fullName>
        <ecNumber evidence="9">3.4.11.1</ecNumber>
    </recommendedName>
    <alternativeName>
        <fullName evidence="9">Leucine aminopeptidase</fullName>
        <shortName evidence="9">LAP</shortName>
        <ecNumber evidence="9">3.4.11.10</ecNumber>
    </alternativeName>
    <alternativeName>
        <fullName evidence="9">Leucyl aminopeptidase</fullName>
    </alternativeName>
</protein>
<feature type="binding site" evidence="9">
    <location>
        <position position="342"/>
    </location>
    <ligand>
        <name>Mn(2+)</name>
        <dbReference type="ChEBI" id="CHEBI:29035"/>
        <label>1</label>
    </ligand>
</feature>
<keyword evidence="13" id="KW-1185">Reference proteome</keyword>
<evidence type="ECO:0000256" key="1">
    <source>
        <dbReference type="ARBA" id="ARBA00000135"/>
    </source>
</evidence>
<keyword evidence="7 9" id="KW-0378">Hydrolase</keyword>
<dbReference type="CDD" id="cd00433">
    <property type="entry name" value="Peptidase_M17"/>
    <property type="match status" value="1"/>
</dbReference>
<comment type="catalytic activity">
    <reaction evidence="2 9">
        <text>Release of an N-terminal amino acid, preferentially leucine, but not glutamic or aspartic acids.</text>
        <dbReference type="EC" id="3.4.11.10"/>
    </reaction>
</comment>
<keyword evidence="9" id="KW-0963">Cytoplasm</keyword>
<dbReference type="RefSeq" id="WP_109037012.1">
    <property type="nucleotide sequence ID" value="NZ_CP029210.1"/>
</dbReference>
<accession>A0A2U8FUW2</accession>
<name>A0A2U8FUW2_9BURK</name>
<dbReference type="InterPro" id="IPR011356">
    <property type="entry name" value="Leucine_aapep/pepB"/>
</dbReference>
<dbReference type="OrthoDB" id="9809354at2"/>
<feature type="binding site" evidence="9">
    <location>
        <position position="263"/>
    </location>
    <ligand>
        <name>Mn(2+)</name>
        <dbReference type="ChEBI" id="CHEBI:29035"/>
        <label>1</label>
    </ligand>
</feature>